<dbReference type="InterPro" id="IPR003851">
    <property type="entry name" value="Znf_Dof"/>
</dbReference>
<comment type="function">
    <text evidence="9">Transcription factor that binds specifically to a 5'-AA[AG]G-3' consensus core sequence.</text>
</comment>
<evidence type="ECO:0000259" key="11">
    <source>
        <dbReference type="PROSITE" id="PS50884"/>
    </source>
</evidence>
<dbReference type="PROSITE" id="PS01361">
    <property type="entry name" value="ZF_DOF_1"/>
    <property type="match status" value="1"/>
</dbReference>
<dbReference type="RefSeq" id="XP_039132047.1">
    <property type="nucleotide sequence ID" value="XM_039276113.1"/>
</dbReference>
<evidence type="ECO:0000256" key="9">
    <source>
        <dbReference type="RuleBase" id="RU369094"/>
    </source>
</evidence>
<protein>
    <recommendedName>
        <fullName evidence="9">Dof zinc finger protein</fullName>
    </recommendedName>
</protein>
<dbReference type="AlphaFoldDB" id="A0AB40BX81"/>
<dbReference type="PROSITE" id="PS50884">
    <property type="entry name" value="ZF_DOF_2"/>
    <property type="match status" value="1"/>
</dbReference>
<evidence type="ECO:0000313" key="13">
    <source>
        <dbReference type="RefSeq" id="XP_039132047.1"/>
    </source>
</evidence>
<evidence type="ECO:0000256" key="3">
    <source>
        <dbReference type="ARBA" id="ARBA00022833"/>
    </source>
</evidence>
<feature type="compositionally biased region" description="Low complexity" evidence="10">
    <location>
        <begin position="111"/>
        <end position="159"/>
    </location>
</feature>
<evidence type="ECO:0000256" key="8">
    <source>
        <dbReference type="PROSITE-ProRule" id="PRU00071"/>
    </source>
</evidence>
<evidence type="ECO:0000256" key="4">
    <source>
        <dbReference type="ARBA" id="ARBA00023015"/>
    </source>
</evidence>
<dbReference type="GO" id="GO:0003677">
    <property type="term" value="F:DNA binding"/>
    <property type="evidence" value="ECO:0007669"/>
    <property type="project" value="UniProtKB-UniRule"/>
</dbReference>
<keyword evidence="6 9" id="KW-0804">Transcription</keyword>
<dbReference type="GO" id="GO:0008270">
    <property type="term" value="F:zinc ion binding"/>
    <property type="evidence" value="ECO:0007669"/>
    <property type="project" value="UniProtKB-KW"/>
</dbReference>
<comment type="subcellular location">
    <subcellularLocation>
        <location evidence="8 9">Nucleus</location>
    </subcellularLocation>
</comment>
<keyword evidence="5 8" id="KW-0238">DNA-binding</keyword>
<dbReference type="PANTHER" id="PTHR31992:SF279">
    <property type="entry name" value="DOF ZINC FINGER PROTEIN"/>
    <property type="match status" value="1"/>
</dbReference>
<reference evidence="13" key="1">
    <citation type="submission" date="2025-08" db="UniProtKB">
        <authorList>
            <consortium name="RefSeq"/>
        </authorList>
    </citation>
    <scope>IDENTIFICATION</scope>
</reference>
<evidence type="ECO:0000256" key="10">
    <source>
        <dbReference type="SAM" id="MobiDB-lite"/>
    </source>
</evidence>
<evidence type="ECO:0000256" key="7">
    <source>
        <dbReference type="ARBA" id="ARBA00023242"/>
    </source>
</evidence>
<name>A0AB40BX81_DIOCR</name>
<feature type="compositionally biased region" description="Low complexity" evidence="10">
    <location>
        <begin position="33"/>
        <end position="43"/>
    </location>
</feature>
<evidence type="ECO:0000313" key="12">
    <source>
        <dbReference type="Proteomes" id="UP001515500"/>
    </source>
</evidence>
<evidence type="ECO:0000256" key="5">
    <source>
        <dbReference type="ARBA" id="ARBA00023125"/>
    </source>
</evidence>
<dbReference type="Proteomes" id="UP001515500">
    <property type="component" value="Chromosome 9"/>
</dbReference>
<dbReference type="GO" id="GO:0003700">
    <property type="term" value="F:DNA-binding transcription factor activity"/>
    <property type="evidence" value="ECO:0007669"/>
    <property type="project" value="UniProtKB-UniRule"/>
</dbReference>
<dbReference type="PANTHER" id="PTHR31992">
    <property type="entry name" value="DOF ZINC FINGER PROTEIN DOF1.4-RELATED"/>
    <property type="match status" value="1"/>
</dbReference>
<keyword evidence="2 8" id="KW-0863">Zinc-finger</keyword>
<organism evidence="12 13">
    <name type="scientific">Dioscorea cayennensis subsp. rotundata</name>
    <name type="common">White Guinea yam</name>
    <name type="synonym">Dioscorea rotundata</name>
    <dbReference type="NCBI Taxonomy" id="55577"/>
    <lineage>
        <taxon>Eukaryota</taxon>
        <taxon>Viridiplantae</taxon>
        <taxon>Streptophyta</taxon>
        <taxon>Embryophyta</taxon>
        <taxon>Tracheophyta</taxon>
        <taxon>Spermatophyta</taxon>
        <taxon>Magnoliopsida</taxon>
        <taxon>Liliopsida</taxon>
        <taxon>Dioscoreales</taxon>
        <taxon>Dioscoreaceae</taxon>
        <taxon>Dioscorea</taxon>
    </lineage>
</organism>
<keyword evidence="1 9" id="KW-0479">Metal-binding</keyword>
<feature type="region of interest" description="Disordered" evidence="10">
    <location>
        <begin position="97"/>
        <end position="176"/>
    </location>
</feature>
<keyword evidence="12" id="KW-1185">Reference proteome</keyword>
<dbReference type="GeneID" id="120268855"/>
<keyword evidence="3 9" id="KW-0862">Zinc</keyword>
<dbReference type="Pfam" id="PF02701">
    <property type="entry name" value="Zn_ribbon_Dof"/>
    <property type="match status" value="1"/>
</dbReference>
<sequence>MMDISTNPFNQVNMMLSACSNGDYHHHHHHVQQEQQQQQQQQQQEKKPRPQQEQALKCPRCESINTKFCYYNNYSLSQPRYFCKGCRRYWTHGGSLRNVPVGGGCRKNKRSNSSSSSSSNSTSTSSSSASTSSSSSPSSSSSSSSSTITTTATATATTILPPPPPPPPPFYDSFFIQNPNPNPSHGFLDILSGGGNVNASHHNFYFGNVQDMDMVVPFEGGLIPCKSFDGEDHNNNNNNINNNKVLMGLPWQFNNGDVSMGFDYASWHGLINSSLM</sequence>
<gene>
    <name evidence="13" type="primary">LOC120268855</name>
</gene>
<keyword evidence="7 8" id="KW-0539">Nucleus</keyword>
<evidence type="ECO:0000256" key="2">
    <source>
        <dbReference type="ARBA" id="ARBA00022771"/>
    </source>
</evidence>
<feature type="compositionally biased region" description="Pro residues" evidence="10">
    <location>
        <begin position="160"/>
        <end position="170"/>
    </location>
</feature>
<dbReference type="InterPro" id="IPR045174">
    <property type="entry name" value="Dof"/>
</dbReference>
<keyword evidence="4 9" id="KW-0805">Transcription regulation</keyword>
<proteinExistence type="predicted"/>
<feature type="region of interest" description="Disordered" evidence="10">
    <location>
        <begin position="23"/>
        <end position="56"/>
    </location>
</feature>
<evidence type="ECO:0000256" key="6">
    <source>
        <dbReference type="ARBA" id="ARBA00023163"/>
    </source>
</evidence>
<evidence type="ECO:0000256" key="1">
    <source>
        <dbReference type="ARBA" id="ARBA00022723"/>
    </source>
</evidence>
<dbReference type="GO" id="GO:0005634">
    <property type="term" value="C:nucleus"/>
    <property type="evidence" value="ECO:0007669"/>
    <property type="project" value="UniProtKB-SubCell"/>
</dbReference>
<accession>A0AB40BX81</accession>
<feature type="domain" description="Dof-type" evidence="11">
    <location>
        <begin position="56"/>
        <end position="110"/>
    </location>
</feature>